<dbReference type="PROSITE" id="PS50181">
    <property type="entry name" value="FBOX"/>
    <property type="match status" value="1"/>
</dbReference>
<dbReference type="EMBL" id="CAJNOO010002264">
    <property type="protein sequence ID" value="CAF1251339.1"/>
    <property type="molecule type" value="Genomic_DNA"/>
</dbReference>
<reference evidence="2" key="1">
    <citation type="submission" date="2021-02" db="EMBL/GenBank/DDBJ databases">
        <authorList>
            <person name="Nowell W R."/>
        </authorList>
    </citation>
    <scope>NUCLEOTIDE SEQUENCE</scope>
</reference>
<dbReference type="SUPFAM" id="SSF81383">
    <property type="entry name" value="F-box domain"/>
    <property type="match status" value="1"/>
</dbReference>
<evidence type="ECO:0000313" key="3">
    <source>
        <dbReference type="Proteomes" id="UP000663882"/>
    </source>
</evidence>
<dbReference type="InterPro" id="IPR001810">
    <property type="entry name" value="F-box_dom"/>
</dbReference>
<organism evidence="2 3">
    <name type="scientific">Rotaria sordida</name>
    <dbReference type="NCBI Taxonomy" id="392033"/>
    <lineage>
        <taxon>Eukaryota</taxon>
        <taxon>Metazoa</taxon>
        <taxon>Spiralia</taxon>
        <taxon>Gnathifera</taxon>
        <taxon>Rotifera</taxon>
        <taxon>Eurotatoria</taxon>
        <taxon>Bdelloidea</taxon>
        <taxon>Philodinida</taxon>
        <taxon>Philodinidae</taxon>
        <taxon>Rotaria</taxon>
    </lineage>
</organism>
<dbReference type="AlphaFoldDB" id="A0A815A588"/>
<gene>
    <name evidence="2" type="ORF">RFH988_LOCUS27189</name>
</gene>
<accession>A0A815A588</accession>
<proteinExistence type="predicted"/>
<dbReference type="Pfam" id="PF12937">
    <property type="entry name" value="F-box-like"/>
    <property type="match status" value="1"/>
</dbReference>
<feature type="domain" description="F-box" evidence="1">
    <location>
        <begin position="6"/>
        <end position="57"/>
    </location>
</feature>
<dbReference type="SUPFAM" id="SSF52047">
    <property type="entry name" value="RNI-like"/>
    <property type="match status" value="1"/>
</dbReference>
<dbReference type="Gene3D" id="3.80.10.10">
    <property type="entry name" value="Ribonuclease Inhibitor"/>
    <property type="match status" value="1"/>
</dbReference>
<dbReference type="OrthoDB" id="10016533at2759"/>
<dbReference type="Proteomes" id="UP000663882">
    <property type="component" value="Unassembled WGS sequence"/>
</dbReference>
<protein>
    <recommendedName>
        <fullName evidence="1">F-box domain-containing protein</fullName>
    </recommendedName>
</protein>
<sequence>MSITLTSSLDTLPVELIHRIFTNLDEQTIILSLRYVCKRLYMIVNVYDCYKLNFESILKFNFDRICQFIQPTNVISLTLSDQHITPGQIQLFFSLFRIEHFTRLSSLTLIDIEDRYLKQILKHVKNCTLISLSIKQKDIYNRSKTTNHLLSTILKQPSLQKLTINVLEDGTDMLCWPMQCTISHLTLFDCYSNHFSIIFHHFSCLRTLFIDYCNLIDYDEPIIKISNLIPMEQLISLTMENASLDMDKIEIILSNTPALVHLRLIGDIDRINFPWEKFIQTKLLKLNKFDFFLTKKVDIDYRSINIRRLITLFQTVFWLEIKHWFVTCELIRHVPRDFRHLDDEIRLYSIPPIDRHFEYHPDSNRIIFSTLTEMNNDTTTMDHIHSVYLETKEIMAATTKKQNSTSITRLFHQVSDLNIRIDSTWTIDCVHLISTLIDLSQIKKLELVDKFPQDSSQIMTTNVLKILEQACHVRSLIIIIPWLVKTDTKIINQLCSMIPSHIKHLEIDVGSMNHIKIILQRLDHLSSVVFRYFNGKPTWQTTIIEWLSYRRDLSYCKESYELYIWLGTEKMNMSQQHRTGRKRIKRTDHYTDS</sequence>
<dbReference type="InterPro" id="IPR036047">
    <property type="entry name" value="F-box-like_dom_sf"/>
</dbReference>
<dbReference type="CDD" id="cd09917">
    <property type="entry name" value="F-box_SF"/>
    <property type="match status" value="1"/>
</dbReference>
<evidence type="ECO:0000313" key="2">
    <source>
        <dbReference type="EMBL" id="CAF1251339.1"/>
    </source>
</evidence>
<name>A0A815A588_9BILA</name>
<dbReference type="Gene3D" id="1.20.1280.50">
    <property type="match status" value="1"/>
</dbReference>
<comment type="caution">
    <text evidence="2">The sequence shown here is derived from an EMBL/GenBank/DDBJ whole genome shotgun (WGS) entry which is preliminary data.</text>
</comment>
<evidence type="ECO:0000259" key="1">
    <source>
        <dbReference type="PROSITE" id="PS50181"/>
    </source>
</evidence>
<dbReference type="InterPro" id="IPR032675">
    <property type="entry name" value="LRR_dom_sf"/>
</dbReference>